<dbReference type="InterPro" id="IPR011006">
    <property type="entry name" value="CheY-like_superfamily"/>
</dbReference>
<dbReference type="InterPro" id="IPR001789">
    <property type="entry name" value="Sig_transdc_resp-reg_receiver"/>
</dbReference>
<dbReference type="AlphaFoldDB" id="A0A7X9P247"/>
<dbReference type="CDD" id="cd06170">
    <property type="entry name" value="LuxR_C_like"/>
    <property type="match status" value="1"/>
</dbReference>
<evidence type="ECO:0000256" key="1">
    <source>
        <dbReference type="ARBA" id="ARBA00022553"/>
    </source>
</evidence>
<dbReference type="Gene3D" id="3.40.50.2300">
    <property type="match status" value="1"/>
</dbReference>
<evidence type="ECO:0000256" key="2">
    <source>
        <dbReference type="ARBA" id="ARBA00023125"/>
    </source>
</evidence>
<keyword evidence="2" id="KW-0238">DNA-binding</keyword>
<dbReference type="RefSeq" id="WP_169655949.1">
    <property type="nucleotide sequence ID" value="NZ_JABANE010000012.1"/>
</dbReference>
<feature type="domain" description="Response regulatory" evidence="5">
    <location>
        <begin position="6"/>
        <end position="122"/>
    </location>
</feature>
<name>A0A7X9P247_9BACT</name>
<dbReference type="SUPFAM" id="SSF52172">
    <property type="entry name" value="CheY-like"/>
    <property type="match status" value="1"/>
</dbReference>
<dbReference type="SUPFAM" id="SSF46894">
    <property type="entry name" value="C-terminal effector domain of the bipartite response regulators"/>
    <property type="match status" value="1"/>
</dbReference>
<dbReference type="EMBL" id="JABANE010000012">
    <property type="protein sequence ID" value="NME67612.1"/>
    <property type="molecule type" value="Genomic_DNA"/>
</dbReference>
<sequence length="226" mass="25641">MCNTNSILLVDDHPIVRSALIPIIDVIPNTQIIGQAEDGEDGYQKAISLSPQLIIADIEMPKMNGVDMVKKIKSIAPNTKVIFITSHSDLFTFEEALSLDVDGYIFKENAMKEIRSCIDAVLQNEKFTCEKFKQFIQINQKKIDRIRKNKLLVTQLTKTELEVLGLISKGKSSPQIADQLFKSIKTIENHRYNICKKLEVTGNNQLLTFAVKQRKILAEFMETDKI</sequence>
<dbReference type="Proteomes" id="UP000576082">
    <property type="component" value="Unassembled WGS sequence"/>
</dbReference>
<reference evidence="6 7" key="1">
    <citation type="submission" date="2020-04" db="EMBL/GenBank/DDBJ databases">
        <title>Flammeovirga sp. SR4, a novel species isolated from seawater.</title>
        <authorList>
            <person name="Wang X."/>
        </authorList>
    </citation>
    <scope>NUCLEOTIDE SEQUENCE [LARGE SCALE GENOMIC DNA]</scope>
    <source>
        <strain evidence="6 7">ATCC 23126</strain>
    </source>
</reference>
<dbReference type="PROSITE" id="PS50043">
    <property type="entry name" value="HTH_LUXR_2"/>
    <property type="match status" value="1"/>
</dbReference>
<dbReference type="GO" id="GO:0006355">
    <property type="term" value="P:regulation of DNA-templated transcription"/>
    <property type="evidence" value="ECO:0007669"/>
    <property type="project" value="InterPro"/>
</dbReference>
<dbReference type="InterPro" id="IPR058245">
    <property type="entry name" value="NreC/VraR/RcsB-like_REC"/>
</dbReference>
<feature type="modified residue" description="4-aspartylphosphate" evidence="3">
    <location>
        <position position="57"/>
    </location>
</feature>
<dbReference type="Pfam" id="PF00072">
    <property type="entry name" value="Response_reg"/>
    <property type="match status" value="1"/>
</dbReference>
<evidence type="ECO:0000313" key="6">
    <source>
        <dbReference type="EMBL" id="NME67612.1"/>
    </source>
</evidence>
<accession>A0A7X9P247</accession>
<dbReference type="GO" id="GO:0003677">
    <property type="term" value="F:DNA binding"/>
    <property type="evidence" value="ECO:0007669"/>
    <property type="project" value="UniProtKB-KW"/>
</dbReference>
<gene>
    <name evidence="6" type="ORF">HHU12_06510</name>
</gene>
<dbReference type="GO" id="GO:0000160">
    <property type="term" value="P:phosphorelay signal transduction system"/>
    <property type="evidence" value="ECO:0007669"/>
    <property type="project" value="InterPro"/>
</dbReference>
<dbReference type="CDD" id="cd17535">
    <property type="entry name" value="REC_NarL-like"/>
    <property type="match status" value="1"/>
</dbReference>
<evidence type="ECO:0000259" key="4">
    <source>
        <dbReference type="PROSITE" id="PS50043"/>
    </source>
</evidence>
<dbReference type="PANTHER" id="PTHR43214:SF37">
    <property type="entry name" value="TRANSCRIPTIONAL REGULATORY PROTEIN YDFI"/>
    <property type="match status" value="1"/>
</dbReference>
<organism evidence="6 7">
    <name type="scientific">Flammeovirga aprica JL-4</name>
    <dbReference type="NCBI Taxonomy" id="694437"/>
    <lineage>
        <taxon>Bacteria</taxon>
        <taxon>Pseudomonadati</taxon>
        <taxon>Bacteroidota</taxon>
        <taxon>Cytophagia</taxon>
        <taxon>Cytophagales</taxon>
        <taxon>Flammeovirgaceae</taxon>
        <taxon>Flammeovirga</taxon>
    </lineage>
</organism>
<dbReference type="InterPro" id="IPR039420">
    <property type="entry name" value="WalR-like"/>
</dbReference>
<evidence type="ECO:0000256" key="3">
    <source>
        <dbReference type="PROSITE-ProRule" id="PRU00169"/>
    </source>
</evidence>
<dbReference type="InterPro" id="IPR000792">
    <property type="entry name" value="Tscrpt_reg_LuxR_C"/>
</dbReference>
<dbReference type="Pfam" id="PF00196">
    <property type="entry name" value="GerE"/>
    <property type="match status" value="1"/>
</dbReference>
<comment type="caution">
    <text evidence="6">The sequence shown here is derived from an EMBL/GenBank/DDBJ whole genome shotgun (WGS) entry which is preliminary data.</text>
</comment>
<evidence type="ECO:0000259" key="5">
    <source>
        <dbReference type="PROSITE" id="PS50110"/>
    </source>
</evidence>
<proteinExistence type="predicted"/>
<evidence type="ECO:0000313" key="7">
    <source>
        <dbReference type="Proteomes" id="UP000576082"/>
    </source>
</evidence>
<dbReference type="SMART" id="SM00421">
    <property type="entry name" value="HTH_LUXR"/>
    <property type="match status" value="1"/>
</dbReference>
<keyword evidence="7" id="KW-1185">Reference proteome</keyword>
<dbReference type="InterPro" id="IPR016032">
    <property type="entry name" value="Sig_transdc_resp-reg_C-effctor"/>
</dbReference>
<protein>
    <submittedName>
        <fullName evidence="6">Response regulator transcription factor</fullName>
    </submittedName>
</protein>
<feature type="domain" description="HTH luxR-type" evidence="4">
    <location>
        <begin position="149"/>
        <end position="214"/>
    </location>
</feature>
<dbReference type="SMART" id="SM00448">
    <property type="entry name" value="REC"/>
    <property type="match status" value="1"/>
</dbReference>
<dbReference type="PROSITE" id="PS50110">
    <property type="entry name" value="RESPONSE_REGULATORY"/>
    <property type="match status" value="1"/>
</dbReference>
<dbReference type="PRINTS" id="PR00038">
    <property type="entry name" value="HTHLUXR"/>
</dbReference>
<keyword evidence="1 3" id="KW-0597">Phosphoprotein</keyword>
<dbReference type="PANTHER" id="PTHR43214">
    <property type="entry name" value="TWO-COMPONENT RESPONSE REGULATOR"/>
    <property type="match status" value="1"/>
</dbReference>